<comment type="caution">
    <text evidence="2">The sequence shown here is derived from an EMBL/GenBank/DDBJ whole genome shotgun (WGS) entry which is preliminary data.</text>
</comment>
<keyword evidence="1" id="KW-0812">Transmembrane</keyword>
<keyword evidence="3" id="KW-1185">Reference proteome</keyword>
<dbReference type="AlphaFoldDB" id="A0A923LF03"/>
<reference evidence="2" key="1">
    <citation type="submission" date="2020-08" db="EMBL/GenBank/DDBJ databases">
        <title>Genome public.</title>
        <authorList>
            <person name="Liu C."/>
            <person name="Sun Q."/>
        </authorList>
    </citation>
    <scope>NUCLEOTIDE SEQUENCE</scope>
    <source>
        <strain evidence="2">NSJ-68</strain>
    </source>
</reference>
<proteinExistence type="predicted"/>
<evidence type="ECO:0000256" key="1">
    <source>
        <dbReference type="SAM" id="Phobius"/>
    </source>
</evidence>
<dbReference type="Pfam" id="PF18975">
    <property type="entry name" value="DUF5711"/>
    <property type="match status" value="1"/>
</dbReference>
<accession>A0A923LF03</accession>
<dbReference type="RefSeq" id="WP_186872630.1">
    <property type="nucleotide sequence ID" value="NZ_JACOOR010000008.1"/>
</dbReference>
<evidence type="ECO:0000313" key="3">
    <source>
        <dbReference type="Proteomes" id="UP000649345"/>
    </source>
</evidence>
<evidence type="ECO:0008006" key="4">
    <source>
        <dbReference type="Google" id="ProtNLM"/>
    </source>
</evidence>
<name>A0A923LF03_9FIRM</name>
<feature type="transmembrane region" description="Helical" evidence="1">
    <location>
        <begin position="31"/>
        <end position="52"/>
    </location>
</feature>
<dbReference type="SUPFAM" id="SSF69304">
    <property type="entry name" value="Tricorn protease N-terminal domain"/>
    <property type="match status" value="1"/>
</dbReference>
<dbReference type="EMBL" id="JACOOR010000008">
    <property type="protein sequence ID" value="MBC5660899.1"/>
    <property type="molecule type" value="Genomic_DNA"/>
</dbReference>
<dbReference type="InterPro" id="IPR043765">
    <property type="entry name" value="DUF5711"/>
</dbReference>
<gene>
    <name evidence="2" type="ORF">H8S44_14145</name>
</gene>
<keyword evidence="1" id="KW-0472">Membrane</keyword>
<dbReference type="Proteomes" id="UP000649345">
    <property type="component" value="Unassembled WGS sequence"/>
</dbReference>
<protein>
    <recommendedName>
        <fullName evidence="4">WD40 repeat domain-containing protein</fullName>
    </recommendedName>
</protein>
<evidence type="ECO:0000313" key="2">
    <source>
        <dbReference type="EMBL" id="MBC5660899.1"/>
    </source>
</evidence>
<sequence length="398" mass="44398">MANIMQLHPPKGPEGDMKEYKQKLIRHRAGLGARFFVVLAVILGVCLAIYFYQRNRSYTDYEVCVTVERSDTVNTQYAEYNGKLLKYSRDGISCVDAQNKAVWSQTYTMQTPIVDICQNEVVVASQQGNEIYVFDGKGLQTQITTLLPIQQVSVSAQGVTAVLLNDSTYAWIYLYDKEGNQLTEARCSLEETGQPLSISLSSDGTKLAVSYLQVQEGTAGSCVVFYNFGSVGSNFVDKIVASKVYSDTLIPKVKYLGSSQCVAISGEGIIYYEGAEIPEEQHTVTVEKEIRSIFFGENRVGLILEGEGGDAGRYQLRLYDMKGNLVLSETSDLDYRQAKLSGKYLILYGANECEIYSDRGVLKYTGSFDSEIADIYKTKGLERYVLVFSDRTEEIKLQ</sequence>
<organism evidence="2 3">
    <name type="scientific">Anaerosacchariphilus hominis</name>
    <dbReference type="NCBI Taxonomy" id="2763017"/>
    <lineage>
        <taxon>Bacteria</taxon>
        <taxon>Bacillati</taxon>
        <taxon>Bacillota</taxon>
        <taxon>Clostridia</taxon>
        <taxon>Lachnospirales</taxon>
        <taxon>Lachnospiraceae</taxon>
        <taxon>Anaerosacchariphilus</taxon>
    </lineage>
</organism>
<keyword evidence="1" id="KW-1133">Transmembrane helix</keyword>